<dbReference type="Gene3D" id="1.20.1250.20">
    <property type="entry name" value="MFS general substrate transporter like domains"/>
    <property type="match status" value="1"/>
</dbReference>
<feature type="non-terminal residue" evidence="2">
    <location>
        <position position="57"/>
    </location>
</feature>
<evidence type="ECO:0000313" key="2">
    <source>
        <dbReference type="EMBL" id="MBM7124083.1"/>
    </source>
</evidence>
<keyword evidence="1" id="KW-0812">Transmembrane</keyword>
<comment type="caution">
    <text evidence="2">The sequence shown here is derived from an EMBL/GenBank/DDBJ whole genome shotgun (WGS) entry which is preliminary data.</text>
</comment>
<organism evidence="2 3">
    <name type="scientific">Dyella flava</name>
    <dbReference type="NCBI Taxonomy" id="1920170"/>
    <lineage>
        <taxon>Bacteria</taxon>
        <taxon>Pseudomonadati</taxon>
        <taxon>Pseudomonadota</taxon>
        <taxon>Gammaproteobacteria</taxon>
        <taxon>Lysobacterales</taxon>
        <taxon>Rhodanobacteraceae</taxon>
        <taxon>Dyella</taxon>
    </lineage>
</organism>
<dbReference type="InterPro" id="IPR036259">
    <property type="entry name" value="MFS_trans_sf"/>
</dbReference>
<dbReference type="Proteomes" id="UP001430149">
    <property type="component" value="Unassembled WGS sequence"/>
</dbReference>
<dbReference type="EMBL" id="JADIKE010000024">
    <property type="protein sequence ID" value="MBM7124083.1"/>
    <property type="molecule type" value="Genomic_DNA"/>
</dbReference>
<evidence type="ECO:0000256" key="1">
    <source>
        <dbReference type="SAM" id="Phobius"/>
    </source>
</evidence>
<reference evidence="2" key="1">
    <citation type="submission" date="2020-10" db="EMBL/GenBank/DDBJ databases">
        <title>Phylogeny of dyella-like bacteria.</title>
        <authorList>
            <person name="Fu J."/>
        </authorList>
    </citation>
    <scope>NUCLEOTIDE SEQUENCE</scope>
    <source>
        <strain evidence="2">DHOC52</strain>
    </source>
</reference>
<name>A0ABS2JYL8_9GAMM</name>
<gene>
    <name evidence="2" type="ORF">ISP19_01715</name>
</gene>
<sequence>MSSVTLAGEAPRSSSLLPMTIIGVLFFIMGFFTWLNGPLISFVKVAFTLDDINAFLV</sequence>
<protein>
    <submittedName>
        <fullName evidence="2">Glucose/galactose MFS transporter</fullName>
    </submittedName>
</protein>
<accession>A0ABS2JYL8</accession>
<keyword evidence="3" id="KW-1185">Reference proteome</keyword>
<feature type="transmembrane region" description="Helical" evidence="1">
    <location>
        <begin position="16"/>
        <end position="35"/>
    </location>
</feature>
<keyword evidence="1" id="KW-0472">Membrane</keyword>
<keyword evidence="1" id="KW-1133">Transmembrane helix</keyword>
<proteinExistence type="predicted"/>
<evidence type="ECO:0000313" key="3">
    <source>
        <dbReference type="Proteomes" id="UP001430149"/>
    </source>
</evidence>